<evidence type="ECO:0000256" key="1">
    <source>
        <dbReference type="SAM" id="Phobius"/>
    </source>
</evidence>
<dbReference type="Gene3D" id="3.30.70.1440">
    <property type="entry name" value="Multidrug efflux transporter AcrB pore domain"/>
    <property type="match status" value="1"/>
</dbReference>
<reference evidence="2 3" key="1">
    <citation type="submission" date="2020-08" db="EMBL/GenBank/DDBJ databases">
        <title>Genomic Encyclopedia of Type Strains, Phase IV (KMG-IV): sequencing the most valuable type-strain genomes for metagenomic binning, comparative biology and taxonomic classification.</title>
        <authorList>
            <person name="Goeker M."/>
        </authorList>
    </citation>
    <scope>NUCLEOTIDE SEQUENCE [LARGE SCALE GENOMIC DNA]</scope>
    <source>
        <strain evidence="2 3">DSM 102235</strain>
    </source>
</reference>
<keyword evidence="1" id="KW-1133">Transmembrane helix</keyword>
<organism evidence="2 3">
    <name type="scientific">Sagittula marina</name>
    <dbReference type="NCBI Taxonomy" id="943940"/>
    <lineage>
        <taxon>Bacteria</taxon>
        <taxon>Pseudomonadati</taxon>
        <taxon>Pseudomonadota</taxon>
        <taxon>Alphaproteobacteria</taxon>
        <taxon>Rhodobacterales</taxon>
        <taxon>Roseobacteraceae</taxon>
        <taxon>Sagittula</taxon>
    </lineage>
</organism>
<dbReference type="Gene3D" id="3.30.70.1320">
    <property type="entry name" value="Multidrug efflux transporter AcrB pore domain like"/>
    <property type="match status" value="1"/>
</dbReference>
<dbReference type="InterPro" id="IPR001036">
    <property type="entry name" value="Acrflvin-R"/>
</dbReference>
<gene>
    <name evidence="2" type="ORF">GGQ68_000600</name>
</gene>
<keyword evidence="3" id="KW-1185">Reference proteome</keyword>
<dbReference type="EMBL" id="JACIEJ010000001">
    <property type="protein sequence ID" value="MBB3984289.1"/>
    <property type="molecule type" value="Genomic_DNA"/>
</dbReference>
<dbReference type="InterPro" id="IPR027463">
    <property type="entry name" value="AcrB_DN_DC_subdom"/>
</dbReference>
<dbReference type="SUPFAM" id="SSF82866">
    <property type="entry name" value="Multidrug efflux transporter AcrB transmembrane domain"/>
    <property type="match status" value="2"/>
</dbReference>
<feature type="transmembrane region" description="Helical" evidence="1">
    <location>
        <begin position="630"/>
        <end position="657"/>
    </location>
</feature>
<proteinExistence type="predicted"/>
<feature type="transmembrane region" description="Helical" evidence="1">
    <location>
        <begin position="1159"/>
        <end position="1183"/>
    </location>
</feature>
<dbReference type="PANTHER" id="PTHR32063:SF33">
    <property type="entry name" value="RND SUPERFAMILY EFFLUX PUMP PERMEASE COMPONENT"/>
    <property type="match status" value="1"/>
</dbReference>
<dbReference type="PRINTS" id="PR00702">
    <property type="entry name" value="ACRIFLAVINRP"/>
</dbReference>
<protein>
    <submittedName>
        <fullName evidence="2">Multidrug efflux pump subunit AcrB</fullName>
    </submittedName>
</protein>
<feature type="transmembrane region" description="Helical" evidence="1">
    <location>
        <begin position="361"/>
        <end position="381"/>
    </location>
</feature>
<dbReference type="Proteomes" id="UP000541426">
    <property type="component" value="Unassembled WGS sequence"/>
</dbReference>
<keyword evidence="1" id="KW-0812">Transmembrane</keyword>
<feature type="transmembrane region" description="Helical" evidence="1">
    <location>
        <begin position="333"/>
        <end position="354"/>
    </location>
</feature>
<feature type="transmembrane region" description="Helical" evidence="1">
    <location>
        <begin position="464"/>
        <end position="483"/>
    </location>
</feature>
<sequence length="1239" mass="131403">MARDLSKAAGGILGYFTRHPTLSNLILVILLAAGLLAAPNMRAQFFPDIISDEIDVSVRWDGAGAEDVDAAIVQVLEPALLSVEGVAASEARSREGSASIGLEFEPNWDMGRAADEVQQAVDGITGLPEEADTPEVRRGGWRDRVTDVVITGPVGVDQLARFADEFVVRLFAEGVTRSTIRGVAAPQVVVEVPSASLIEHDVTMAQIANAIAAEVNADPAGDVDGAGARVRTGVEKRSAEDVAGISLRAQADGTKLTIGDVARVRQEGVDRERSYFVGENSAISVRVDRSDRGDAIAIQKQVEEVAAVYQATLPDGVTIDLIRTRSEAITGRLNILLDNASMGLLLVVALLFLFLNTRTAFWVALGIPTALLAAIALMYVGGLTLNMISLFALIITLGIVVDDAIVVGEHADHLSRNGHGPFEAAERAANRMALPVFSATLTTVIAFFGLTAIGGRFGNMISDIPFTVIMVLLASLVECFLILPNHMAHALTPRERTGFRAWRAGAGLFGHTLVTMLAVGLIVLGALSLPGALDNSWASFGASFGDSPAWLQGLHASALTARSGLFGLGWMGALGFAVLVAVVLVLRLLRMAPERRASELRSLSDMGIDSASRTVNRGFRWVREALFRPLMHLVVAARYVVLSGAVVALAGIAVLFINGDVQWRFFNAPERASVTGNFAMVPGATRADTIAQLRLLQQTTNELAAEYEERYGRNPLSYVIAEIGGNSGPSLAGADTKDADQLGAISIELIEADLRPYSSFAFVGELQERAGRHPQVETISFRGWRSGPGGDALDVQFSGANAETLKAAAEDLKAAVTQFPEVSAVEDSLSYDKAELILELTPQGEALGFDIDGLGRVLRNRLGGIEAATFPVGPRSAEIRVELPDGELTADFLERTMLRTPEGAYVPLADIVRVDQRTGFSTVRRENGVRLISVTGDISEDDPARATEIMQALEDTILPAISNRLQVDYALSGLSEQESEFLADAQLGLLMVLLGIYLVLAWVFASWTRPLVVMAIIPFGLVGAIYGHWLWDIPASMFTVVGLLGMTGIIINDSIVLVTQIDEYAKDRGLVPAIIDGAADRLRAVFLTTATTVLGLAPLLYENSSDAQFLKPTVVTLVYGLGFGMVLVLLVVPSLVAVQHDVGKAWGALKRGWRFRSGAVRGVLLAGTAAVLGWLAVTLGWVAATGSLPAMLGGGGAGAALGVFLAGSAALALGLYVLVALVWGLTAGRRNALGDRKAG</sequence>
<dbReference type="Gene3D" id="1.20.1640.10">
    <property type="entry name" value="Multidrug efflux transporter AcrB transmembrane domain"/>
    <property type="match status" value="4"/>
</dbReference>
<dbReference type="AlphaFoldDB" id="A0A7W6GSN3"/>
<feature type="transmembrane region" description="Helical" evidence="1">
    <location>
        <begin position="1037"/>
        <end position="1061"/>
    </location>
</feature>
<dbReference type="RefSeq" id="WP_183962890.1">
    <property type="nucleotide sequence ID" value="NZ_BAABBZ010000012.1"/>
</dbReference>
<dbReference type="GO" id="GO:0005886">
    <property type="term" value="C:plasma membrane"/>
    <property type="evidence" value="ECO:0007669"/>
    <property type="project" value="TreeGrafter"/>
</dbReference>
<name>A0A7W6GSN3_9RHOB</name>
<dbReference type="Gene3D" id="3.30.70.1430">
    <property type="entry name" value="Multidrug efflux transporter AcrB pore domain"/>
    <property type="match status" value="2"/>
</dbReference>
<feature type="transmembrane region" description="Helical" evidence="1">
    <location>
        <begin position="1011"/>
        <end position="1031"/>
    </location>
</feature>
<feature type="transmembrane region" description="Helical" evidence="1">
    <location>
        <begin position="1082"/>
        <end position="1101"/>
    </location>
</feature>
<feature type="transmembrane region" description="Helical" evidence="1">
    <location>
        <begin position="1203"/>
        <end position="1227"/>
    </location>
</feature>
<evidence type="ECO:0000313" key="2">
    <source>
        <dbReference type="EMBL" id="MBB3984289.1"/>
    </source>
</evidence>
<dbReference type="Gene3D" id="3.30.2090.10">
    <property type="entry name" value="Multidrug efflux transporter AcrB TolC docking domain, DN and DC subdomains"/>
    <property type="match status" value="2"/>
</dbReference>
<dbReference type="SUPFAM" id="SSF82714">
    <property type="entry name" value="Multidrug efflux transporter AcrB TolC docking domain, DN and DC subdomains"/>
    <property type="match status" value="2"/>
</dbReference>
<feature type="transmembrane region" description="Helical" evidence="1">
    <location>
        <begin position="504"/>
        <end position="527"/>
    </location>
</feature>
<keyword evidence="1" id="KW-0472">Membrane</keyword>
<dbReference type="PANTHER" id="PTHR32063">
    <property type="match status" value="1"/>
</dbReference>
<dbReference type="SUPFAM" id="SSF82693">
    <property type="entry name" value="Multidrug efflux transporter AcrB pore domain, PN1, PN2, PC1 and PC2 subdomains"/>
    <property type="match status" value="1"/>
</dbReference>
<feature type="transmembrane region" description="Helical" evidence="1">
    <location>
        <begin position="21"/>
        <end position="38"/>
    </location>
</feature>
<comment type="caution">
    <text evidence="2">The sequence shown here is derived from an EMBL/GenBank/DDBJ whole genome shotgun (WGS) entry which is preliminary data.</text>
</comment>
<feature type="transmembrane region" description="Helical" evidence="1">
    <location>
        <begin position="436"/>
        <end position="458"/>
    </location>
</feature>
<feature type="transmembrane region" description="Helical" evidence="1">
    <location>
        <begin position="387"/>
        <end position="407"/>
    </location>
</feature>
<feature type="transmembrane region" description="Helical" evidence="1">
    <location>
        <begin position="985"/>
        <end position="1004"/>
    </location>
</feature>
<dbReference type="GO" id="GO:0042910">
    <property type="term" value="F:xenobiotic transmembrane transporter activity"/>
    <property type="evidence" value="ECO:0007669"/>
    <property type="project" value="TreeGrafter"/>
</dbReference>
<feature type="transmembrane region" description="Helical" evidence="1">
    <location>
        <begin position="1113"/>
        <end position="1138"/>
    </location>
</feature>
<accession>A0A7W6GSN3</accession>
<feature type="transmembrane region" description="Helical" evidence="1">
    <location>
        <begin position="568"/>
        <end position="589"/>
    </location>
</feature>
<evidence type="ECO:0000313" key="3">
    <source>
        <dbReference type="Proteomes" id="UP000541426"/>
    </source>
</evidence>
<dbReference type="Pfam" id="PF00873">
    <property type="entry name" value="ACR_tran"/>
    <property type="match status" value="2"/>
</dbReference>